<dbReference type="GO" id="GO:0003887">
    <property type="term" value="F:DNA-directed DNA polymerase activity"/>
    <property type="evidence" value="ECO:0007669"/>
    <property type="project" value="UniProtKB-KW"/>
</dbReference>
<organism evidence="11 12">
    <name type="scientific">Fibrobacter intestinalis</name>
    <dbReference type="NCBI Taxonomy" id="28122"/>
    <lineage>
        <taxon>Bacteria</taxon>
        <taxon>Pseudomonadati</taxon>
        <taxon>Fibrobacterota</taxon>
        <taxon>Fibrobacteria</taxon>
        <taxon>Fibrobacterales</taxon>
        <taxon>Fibrobacteraceae</taxon>
        <taxon>Fibrobacter</taxon>
    </lineage>
</organism>
<keyword evidence="5" id="KW-0235">DNA replication</keyword>
<dbReference type="InterPro" id="IPR008921">
    <property type="entry name" value="DNA_pol3_clamp-load_cplx_C"/>
</dbReference>
<feature type="domain" description="DNA polymerase III delta N-terminal" evidence="9">
    <location>
        <begin position="6"/>
        <end position="123"/>
    </location>
</feature>
<evidence type="ECO:0000256" key="2">
    <source>
        <dbReference type="ARBA" id="ARBA00017703"/>
    </source>
</evidence>
<evidence type="ECO:0000256" key="3">
    <source>
        <dbReference type="ARBA" id="ARBA00022679"/>
    </source>
</evidence>
<evidence type="ECO:0000256" key="7">
    <source>
        <dbReference type="ARBA" id="ARBA00034754"/>
    </source>
</evidence>
<keyword evidence="12" id="KW-1185">Reference proteome</keyword>
<dbReference type="NCBIfam" id="TIGR01128">
    <property type="entry name" value="holA"/>
    <property type="match status" value="1"/>
</dbReference>
<dbReference type="GO" id="GO:0006261">
    <property type="term" value="P:DNA-templated DNA replication"/>
    <property type="evidence" value="ECO:0007669"/>
    <property type="project" value="TreeGrafter"/>
</dbReference>
<dbReference type="Gene3D" id="1.20.272.10">
    <property type="match status" value="1"/>
</dbReference>
<dbReference type="EC" id="2.7.7.7" evidence="1"/>
<dbReference type="Pfam" id="PF21694">
    <property type="entry name" value="DNA_pol3_delta_C"/>
    <property type="match status" value="1"/>
</dbReference>
<gene>
    <name evidence="11" type="ORF">SAMN05720469_1293</name>
</gene>
<dbReference type="InterPro" id="IPR027417">
    <property type="entry name" value="P-loop_NTPase"/>
</dbReference>
<keyword evidence="6" id="KW-0239">DNA-directed DNA polymerase</keyword>
<protein>
    <recommendedName>
        <fullName evidence="2">DNA polymerase III subunit delta</fullName>
        <ecNumber evidence="1">2.7.7.7</ecNumber>
    </recommendedName>
</protein>
<evidence type="ECO:0000259" key="10">
    <source>
        <dbReference type="Pfam" id="PF21694"/>
    </source>
</evidence>
<comment type="catalytic activity">
    <reaction evidence="8">
        <text>DNA(n) + a 2'-deoxyribonucleoside 5'-triphosphate = DNA(n+1) + diphosphate</text>
        <dbReference type="Rhea" id="RHEA:22508"/>
        <dbReference type="Rhea" id="RHEA-COMP:17339"/>
        <dbReference type="Rhea" id="RHEA-COMP:17340"/>
        <dbReference type="ChEBI" id="CHEBI:33019"/>
        <dbReference type="ChEBI" id="CHEBI:61560"/>
        <dbReference type="ChEBI" id="CHEBI:173112"/>
        <dbReference type="EC" id="2.7.7.7"/>
    </reaction>
</comment>
<evidence type="ECO:0000256" key="8">
    <source>
        <dbReference type="ARBA" id="ARBA00049244"/>
    </source>
</evidence>
<sequence>MIVVLIGDSDFEKERLIEQFLQKTLGNRKDDPLARKIIFANDSNIPSVADAVIEACDSCSLFASEQTVVVRKGETLKADDASAIESWLKTNPDANLLLEFEKLLKTSKLYKALAGLSKIKECKSPREYEMPQWITTHCETNLGRRIDPLAAEYVSNALGNNQALVDAELQKILTLDPNGKNISLEQAKLMIAPQREIAAFEIRESFGNHDPIAYTQKLRELLDSGVEGIKIIATLEAYAVRLLHINTMLKRNMAVKDIAAALGANLWLFEKKLNEPRMARNWSSTRLCRVIKRLGELDSDIKNGRCESRMGLELSLAALVIA</sequence>
<dbReference type="InterPro" id="IPR010372">
    <property type="entry name" value="DNA_pol3_delta_N"/>
</dbReference>
<dbReference type="RefSeq" id="WP_073305540.1">
    <property type="nucleotide sequence ID" value="NZ_FRAW01000029.1"/>
</dbReference>
<evidence type="ECO:0000313" key="11">
    <source>
        <dbReference type="EMBL" id="SHL01392.1"/>
    </source>
</evidence>
<dbReference type="PANTHER" id="PTHR34388">
    <property type="entry name" value="DNA POLYMERASE III SUBUNIT DELTA"/>
    <property type="match status" value="1"/>
</dbReference>
<proteinExistence type="inferred from homology"/>
<feature type="domain" description="DNA polymerase III delta subunit-like C-terminal" evidence="10">
    <location>
        <begin position="199"/>
        <end position="317"/>
    </location>
</feature>
<evidence type="ECO:0000259" key="9">
    <source>
        <dbReference type="Pfam" id="PF06144"/>
    </source>
</evidence>
<evidence type="ECO:0000256" key="5">
    <source>
        <dbReference type="ARBA" id="ARBA00022705"/>
    </source>
</evidence>
<comment type="similarity">
    <text evidence="7">Belongs to the DNA polymerase HolA subunit family.</text>
</comment>
<dbReference type="Pfam" id="PF06144">
    <property type="entry name" value="DNA_pol3_delta"/>
    <property type="match status" value="1"/>
</dbReference>
<evidence type="ECO:0000256" key="1">
    <source>
        <dbReference type="ARBA" id="ARBA00012417"/>
    </source>
</evidence>
<dbReference type="InterPro" id="IPR048466">
    <property type="entry name" value="DNA_pol3_delta-like_C"/>
</dbReference>
<evidence type="ECO:0000256" key="4">
    <source>
        <dbReference type="ARBA" id="ARBA00022695"/>
    </source>
</evidence>
<dbReference type="SUPFAM" id="SSF48019">
    <property type="entry name" value="post-AAA+ oligomerization domain-like"/>
    <property type="match status" value="1"/>
</dbReference>
<dbReference type="Proteomes" id="UP000184275">
    <property type="component" value="Unassembled WGS sequence"/>
</dbReference>
<dbReference type="Gene3D" id="1.10.8.60">
    <property type="match status" value="1"/>
</dbReference>
<evidence type="ECO:0000256" key="6">
    <source>
        <dbReference type="ARBA" id="ARBA00022932"/>
    </source>
</evidence>
<name>A0A1M6X5T1_9BACT</name>
<dbReference type="SUPFAM" id="SSF52540">
    <property type="entry name" value="P-loop containing nucleoside triphosphate hydrolases"/>
    <property type="match status" value="1"/>
</dbReference>
<dbReference type="InterPro" id="IPR005790">
    <property type="entry name" value="DNA_polIII_delta"/>
</dbReference>
<evidence type="ECO:0000313" key="12">
    <source>
        <dbReference type="Proteomes" id="UP000184275"/>
    </source>
</evidence>
<dbReference type="EMBL" id="FRAW01000029">
    <property type="protein sequence ID" value="SHL01392.1"/>
    <property type="molecule type" value="Genomic_DNA"/>
</dbReference>
<dbReference type="PANTHER" id="PTHR34388:SF1">
    <property type="entry name" value="DNA POLYMERASE III SUBUNIT DELTA"/>
    <property type="match status" value="1"/>
</dbReference>
<dbReference type="AlphaFoldDB" id="A0A1M6X5T1"/>
<reference evidence="12" key="1">
    <citation type="submission" date="2016-11" db="EMBL/GenBank/DDBJ databases">
        <authorList>
            <person name="Varghese N."/>
            <person name="Submissions S."/>
        </authorList>
    </citation>
    <scope>NUCLEOTIDE SEQUENCE [LARGE SCALE GENOMIC DNA]</scope>
    <source>
        <strain evidence="12">UWOS</strain>
    </source>
</reference>
<dbReference type="GO" id="GO:0003677">
    <property type="term" value="F:DNA binding"/>
    <property type="evidence" value="ECO:0007669"/>
    <property type="project" value="InterPro"/>
</dbReference>
<dbReference type="GO" id="GO:0009360">
    <property type="term" value="C:DNA polymerase III complex"/>
    <property type="evidence" value="ECO:0007669"/>
    <property type="project" value="InterPro"/>
</dbReference>
<accession>A0A1M6X5T1</accession>
<dbReference type="Gene3D" id="3.40.50.300">
    <property type="entry name" value="P-loop containing nucleotide triphosphate hydrolases"/>
    <property type="match status" value="1"/>
</dbReference>
<keyword evidence="4" id="KW-0548">Nucleotidyltransferase</keyword>
<keyword evidence="3" id="KW-0808">Transferase</keyword>